<dbReference type="EMBL" id="JAATVY010000021">
    <property type="protein sequence ID" value="NJC72714.1"/>
    <property type="molecule type" value="Genomic_DNA"/>
</dbReference>
<protein>
    <recommendedName>
        <fullName evidence="5">NUDIX hydrolase</fullName>
    </recommendedName>
</protein>
<organism evidence="3 4">
    <name type="scientific">Planosporangium thailandense</name>
    <dbReference type="NCBI Taxonomy" id="765197"/>
    <lineage>
        <taxon>Bacteria</taxon>
        <taxon>Bacillati</taxon>
        <taxon>Actinomycetota</taxon>
        <taxon>Actinomycetes</taxon>
        <taxon>Micromonosporales</taxon>
        <taxon>Micromonosporaceae</taxon>
        <taxon>Planosporangium</taxon>
    </lineage>
</organism>
<evidence type="ECO:0008006" key="5">
    <source>
        <dbReference type="Google" id="ProtNLM"/>
    </source>
</evidence>
<keyword evidence="2" id="KW-0812">Transmembrane</keyword>
<keyword evidence="4" id="KW-1185">Reference proteome</keyword>
<keyword evidence="2" id="KW-1133">Transmembrane helix</keyword>
<evidence type="ECO:0000256" key="2">
    <source>
        <dbReference type="SAM" id="Phobius"/>
    </source>
</evidence>
<accession>A0ABX0Y5X9</accession>
<name>A0ABX0Y5X9_9ACTN</name>
<evidence type="ECO:0000313" key="4">
    <source>
        <dbReference type="Proteomes" id="UP000722989"/>
    </source>
</evidence>
<sequence length="181" mass="19658">MPGMWWVVVVVAVVMLVATYLTWTAARVDRLHGRAATAYAALDAQLVRRAAAATALAEAAQRPELMYAARTAIEARPDERDIAENDLTRQLRSVVIDPDTPVFAEVVAVSRRVALARQVHNDLVRDALGARRRPLVRALRLARKHPRPAYFDVDDPALDPTPPAAVTPSTVQARSGPAGDG</sequence>
<feature type="transmembrane region" description="Helical" evidence="2">
    <location>
        <begin position="6"/>
        <end position="26"/>
    </location>
</feature>
<feature type="region of interest" description="Disordered" evidence="1">
    <location>
        <begin position="150"/>
        <end position="181"/>
    </location>
</feature>
<proteinExistence type="predicted"/>
<dbReference type="Proteomes" id="UP000722989">
    <property type="component" value="Unassembled WGS sequence"/>
</dbReference>
<comment type="caution">
    <text evidence="3">The sequence shown here is derived from an EMBL/GenBank/DDBJ whole genome shotgun (WGS) entry which is preliminary data.</text>
</comment>
<evidence type="ECO:0000256" key="1">
    <source>
        <dbReference type="SAM" id="MobiDB-lite"/>
    </source>
</evidence>
<reference evidence="3 4" key="1">
    <citation type="submission" date="2020-03" db="EMBL/GenBank/DDBJ databases">
        <title>WGS of the type strain of Planosporangium spp.</title>
        <authorList>
            <person name="Thawai C."/>
        </authorList>
    </citation>
    <scope>NUCLEOTIDE SEQUENCE [LARGE SCALE GENOMIC DNA]</scope>
    <source>
        <strain evidence="3 4">TBRC 5610</strain>
    </source>
</reference>
<keyword evidence="2" id="KW-0472">Membrane</keyword>
<evidence type="ECO:0000313" key="3">
    <source>
        <dbReference type="EMBL" id="NJC72714.1"/>
    </source>
</evidence>
<gene>
    <name evidence="3" type="ORF">HC031_23775</name>
</gene>